<dbReference type="SUPFAM" id="SSF55811">
    <property type="entry name" value="Nudix"/>
    <property type="match status" value="1"/>
</dbReference>
<dbReference type="InterPro" id="IPR051325">
    <property type="entry name" value="Nudix_hydrolase_domain"/>
</dbReference>
<organism evidence="6 7">
    <name type="scientific">Cellulomonas hominis</name>
    <dbReference type="NCBI Taxonomy" id="156981"/>
    <lineage>
        <taxon>Bacteria</taxon>
        <taxon>Bacillati</taxon>
        <taxon>Actinomycetota</taxon>
        <taxon>Actinomycetes</taxon>
        <taxon>Micrococcales</taxon>
        <taxon>Cellulomonadaceae</taxon>
        <taxon>Cellulomonas</taxon>
    </lineage>
</organism>
<evidence type="ECO:0000256" key="4">
    <source>
        <dbReference type="SAM" id="MobiDB-lite"/>
    </source>
</evidence>
<dbReference type="InterPro" id="IPR000086">
    <property type="entry name" value="NUDIX_hydrolase_dom"/>
</dbReference>
<comment type="caution">
    <text evidence="6">The sequence shown here is derived from an EMBL/GenBank/DDBJ whole genome shotgun (WGS) entry which is preliminary data.</text>
</comment>
<gene>
    <name evidence="6" type="ORF">FA014_14505</name>
</gene>
<feature type="domain" description="Nudix hydrolase" evidence="5">
    <location>
        <begin position="7"/>
        <end position="145"/>
    </location>
</feature>
<dbReference type="SMART" id="SM00855">
    <property type="entry name" value="PGAM"/>
    <property type="match status" value="1"/>
</dbReference>
<dbReference type="PANTHER" id="PTHR21340:SF0">
    <property type="entry name" value="BIS(5'-NUCLEOSYL)-TETRAPHOSPHATASE [ASYMMETRICAL]"/>
    <property type="match status" value="1"/>
</dbReference>
<sequence length="328" mass="35734">MSAGPTALVRSAGALVWRVRQGRLQVVLVHRPRYKDWSWPKGKLEAGEHVTAAAVREVEEETGLEIVLGRPLPGLEYELADGRRKRVHYWAAQVAGRPDRPAVHARPPAAHASKDEIDAVRWADADAARKRLTRADDRIPLDALVAAHEAGTLDTRAVLVVRHGRARSRSSWKGEEGTRPLTDVGRLQAGALVPVLSAYGVADVVTSPWLRCCATVEPYTTAAGLTPDRREPLTEAEHADSPEKTAETVAAVLRTRSDLALCTHRPVLPTVLDVVRAHAPAAVRRRLPAENPYLRPGQVLVCHVVRARGGAPDEVRVEDVELHTPLGS</sequence>
<protein>
    <submittedName>
        <fullName evidence="6">NUDIX hydrolase</fullName>
    </submittedName>
</protein>
<dbReference type="InterPro" id="IPR020084">
    <property type="entry name" value="NUDIX_hydrolase_CS"/>
</dbReference>
<evidence type="ECO:0000256" key="2">
    <source>
        <dbReference type="ARBA" id="ARBA00022801"/>
    </source>
</evidence>
<dbReference type="InterPro" id="IPR029033">
    <property type="entry name" value="His_PPase_superfam"/>
</dbReference>
<name>A0A7Z8JXB3_9CELL</name>
<dbReference type="Pfam" id="PF00293">
    <property type="entry name" value="NUDIX"/>
    <property type="match status" value="1"/>
</dbReference>
<dbReference type="InterPro" id="IPR013078">
    <property type="entry name" value="His_Pase_superF_clade-1"/>
</dbReference>
<dbReference type="InterPro" id="IPR015797">
    <property type="entry name" value="NUDIX_hydrolase-like_dom_sf"/>
</dbReference>
<dbReference type="OrthoDB" id="4287477at2"/>
<dbReference type="Proteomes" id="UP000308121">
    <property type="component" value="Unassembled WGS sequence"/>
</dbReference>
<feature type="region of interest" description="Disordered" evidence="4">
    <location>
        <begin position="224"/>
        <end position="245"/>
    </location>
</feature>
<evidence type="ECO:0000256" key="3">
    <source>
        <dbReference type="RuleBase" id="RU003476"/>
    </source>
</evidence>
<evidence type="ECO:0000259" key="5">
    <source>
        <dbReference type="PROSITE" id="PS51462"/>
    </source>
</evidence>
<dbReference type="GO" id="GO:0006167">
    <property type="term" value="P:AMP biosynthetic process"/>
    <property type="evidence" value="ECO:0007669"/>
    <property type="project" value="TreeGrafter"/>
</dbReference>
<proteinExistence type="inferred from homology"/>
<reference evidence="6 7" key="1">
    <citation type="submission" date="2019-05" db="EMBL/GenBank/DDBJ databases">
        <title>Genome sequence of Cellulomonas hominis strain CS1.</title>
        <authorList>
            <person name="Belmont J."/>
            <person name="Maclea K.S."/>
        </authorList>
    </citation>
    <scope>NUCLEOTIDE SEQUENCE [LARGE SCALE GENOMIC DNA]</scope>
    <source>
        <strain evidence="6 7">CS1</strain>
    </source>
</reference>
<dbReference type="PROSITE" id="PS00893">
    <property type="entry name" value="NUDIX_BOX"/>
    <property type="match status" value="1"/>
</dbReference>
<dbReference type="PROSITE" id="PS51462">
    <property type="entry name" value="NUDIX"/>
    <property type="match status" value="1"/>
</dbReference>
<dbReference type="CDD" id="cd03673">
    <property type="entry name" value="NUDIX_Ap6A_hydrolase"/>
    <property type="match status" value="1"/>
</dbReference>
<dbReference type="RefSeq" id="WP_154730367.1">
    <property type="nucleotide sequence ID" value="NZ_SZYE01000138.1"/>
</dbReference>
<evidence type="ECO:0000256" key="1">
    <source>
        <dbReference type="ARBA" id="ARBA00005582"/>
    </source>
</evidence>
<dbReference type="GO" id="GO:0006754">
    <property type="term" value="P:ATP biosynthetic process"/>
    <property type="evidence" value="ECO:0007669"/>
    <property type="project" value="TreeGrafter"/>
</dbReference>
<dbReference type="Pfam" id="PF00300">
    <property type="entry name" value="His_Phos_1"/>
    <property type="match status" value="1"/>
</dbReference>
<dbReference type="GO" id="GO:0004081">
    <property type="term" value="F:bis(5'-nucleosyl)-tetraphosphatase (asymmetrical) activity"/>
    <property type="evidence" value="ECO:0007669"/>
    <property type="project" value="TreeGrafter"/>
</dbReference>
<comment type="similarity">
    <text evidence="1 3">Belongs to the Nudix hydrolase family.</text>
</comment>
<dbReference type="InterPro" id="IPR020476">
    <property type="entry name" value="Nudix_hydrolase"/>
</dbReference>
<evidence type="ECO:0000313" key="6">
    <source>
        <dbReference type="EMBL" id="TKR22801.1"/>
    </source>
</evidence>
<keyword evidence="2 3" id="KW-0378">Hydrolase</keyword>
<dbReference type="PRINTS" id="PR00502">
    <property type="entry name" value="NUDIXFAMILY"/>
</dbReference>
<dbReference type="EMBL" id="SZYE01000138">
    <property type="protein sequence ID" value="TKR22801.1"/>
    <property type="molecule type" value="Genomic_DNA"/>
</dbReference>
<dbReference type="Gene3D" id="3.90.79.10">
    <property type="entry name" value="Nucleoside Triphosphate Pyrophosphohydrolase"/>
    <property type="match status" value="1"/>
</dbReference>
<evidence type="ECO:0000313" key="7">
    <source>
        <dbReference type="Proteomes" id="UP000308121"/>
    </source>
</evidence>
<feature type="compositionally biased region" description="Basic and acidic residues" evidence="4">
    <location>
        <begin position="227"/>
        <end position="245"/>
    </location>
</feature>
<dbReference type="AlphaFoldDB" id="A0A7Z8JXB3"/>
<accession>A0A7Z8JXB3</accession>
<dbReference type="PANTHER" id="PTHR21340">
    <property type="entry name" value="DIADENOSINE 5,5-P1,P4-TETRAPHOSPHATE PYROPHOSPHOHYDROLASE MUTT"/>
    <property type="match status" value="1"/>
</dbReference>
<dbReference type="Gene3D" id="3.40.50.1240">
    <property type="entry name" value="Phosphoglycerate mutase-like"/>
    <property type="match status" value="1"/>
</dbReference>
<dbReference type="SUPFAM" id="SSF53254">
    <property type="entry name" value="Phosphoglycerate mutase-like"/>
    <property type="match status" value="1"/>
</dbReference>